<evidence type="ECO:0000313" key="1">
    <source>
        <dbReference type="EMBL" id="MDA5192647.1"/>
    </source>
</evidence>
<reference evidence="1" key="1">
    <citation type="submission" date="2022-08" db="EMBL/GenBank/DDBJ databases">
        <authorList>
            <person name="Vandamme P."/>
            <person name="Hettiarachchi A."/>
            <person name="Peeters C."/>
            <person name="Cnockaert M."/>
            <person name="Carlier A."/>
        </authorList>
    </citation>
    <scope>NUCLEOTIDE SEQUENCE</scope>
    <source>
        <strain evidence="1">LMG 31809</strain>
    </source>
</reference>
<dbReference type="Proteomes" id="UP001141619">
    <property type="component" value="Unassembled WGS sequence"/>
</dbReference>
<name>A0A9X3Z629_9PROT</name>
<reference evidence="1" key="2">
    <citation type="journal article" date="2023" name="Syst. Appl. Microbiol.">
        <title>Govania unica gen. nov., sp. nov., a rare biosphere bacterium that represents a novel family in the class Alphaproteobacteria.</title>
        <authorList>
            <person name="Vandamme P."/>
            <person name="Peeters C."/>
            <person name="Hettiarachchi A."/>
            <person name="Cnockaert M."/>
            <person name="Carlier A."/>
        </authorList>
    </citation>
    <scope>NUCLEOTIDE SEQUENCE</scope>
    <source>
        <strain evidence="1">LMG 31809</strain>
    </source>
</reference>
<sequence length="125" mass="13998">MRQEQELPSRKFVKDRELARHFPNLVVAELLRTDGQYRILAAGQPARRFWARDAGAVAEEMALRGELLLTLMRHLSANRLAVVYAGTAMIGGDPHSFHLLALPLAEDGYEMDAAMIEVAFAPLQR</sequence>
<gene>
    <name evidence="1" type="ORF">NYP16_01565</name>
</gene>
<keyword evidence="2" id="KW-1185">Reference proteome</keyword>
<dbReference type="AlphaFoldDB" id="A0A9X3Z629"/>
<proteinExistence type="predicted"/>
<dbReference type="RefSeq" id="WP_274942351.1">
    <property type="nucleotide sequence ID" value="NZ_JANWOI010000001.1"/>
</dbReference>
<evidence type="ECO:0000313" key="2">
    <source>
        <dbReference type="Proteomes" id="UP001141619"/>
    </source>
</evidence>
<protein>
    <submittedName>
        <fullName evidence="1">Uncharacterized protein</fullName>
    </submittedName>
</protein>
<accession>A0A9X3Z629</accession>
<comment type="caution">
    <text evidence="1">The sequence shown here is derived from an EMBL/GenBank/DDBJ whole genome shotgun (WGS) entry which is preliminary data.</text>
</comment>
<dbReference type="EMBL" id="JANWOI010000001">
    <property type="protein sequence ID" value="MDA5192647.1"/>
    <property type="molecule type" value="Genomic_DNA"/>
</dbReference>
<organism evidence="1 2">
    <name type="scientific">Govanella unica</name>
    <dbReference type="NCBI Taxonomy" id="2975056"/>
    <lineage>
        <taxon>Bacteria</taxon>
        <taxon>Pseudomonadati</taxon>
        <taxon>Pseudomonadota</taxon>
        <taxon>Alphaproteobacteria</taxon>
        <taxon>Emcibacterales</taxon>
        <taxon>Govanellaceae</taxon>
        <taxon>Govanella</taxon>
    </lineage>
</organism>